<accession>A0A1R1BSI9</accession>
<dbReference type="EMBL" id="MRTJ01000006">
    <property type="protein sequence ID" value="OMF12832.1"/>
    <property type="molecule type" value="Genomic_DNA"/>
</dbReference>
<dbReference type="Proteomes" id="UP000187134">
    <property type="component" value="Unassembled WGS sequence"/>
</dbReference>
<name>A0A1R1BSI9_PAEAM</name>
<evidence type="ECO:0000313" key="2">
    <source>
        <dbReference type="Proteomes" id="UP000187134"/>
    </source>
</evidence>
<comment type="caution">
    <text evidence="1">The sequence shown here is derived from an EMBL/GenBank/DDBJ whole genome shotgun (WGS) entry which is preliminary data.</text>
</comment>
<proteinExistence type="predicted"/>
<evidence type="ECO:0000313" key="1">
    <source>
        <dbReference type="EMBL" id="OMF12832.1"/>
    </source>
</evidence>
<gene>
    <name evidence="1" type="ORF">BK131_16425</name>
</gene>
<reference evidence="1 2" key="1">
    <citation type="submission" date="2016-11" db="EMBL/GenBank/DDBJ databases">
        <title>Paenibacillus species isolates.</title>
        <authorList>
            <person name="Beno S.M."/>
        </authorList>
    </citation>
    <scope>NUCLEOTIDE SEQUENCE [LARGE SCALE GENOMIC DNA]</scope>
    <source>
        <strain evidence="1 2">FSL H8-0246</strain>
    </source>
</reference>
<dbReference type="AlphaFoldDB" id="A0A1R1BSI9"/>
<sequence>MYTEVMARFMIRFRTISYDGVCLRIDSEAETDDVPAAGVAFLCLRRKVFLFIQEHFSFCFFIHITYIRGNQDHDEKVD</sequence>
<organism evidence="1 2">
    <name type="scientific">Paenibacillus amylolyticus</name>
    <dbReference type="NCBI Taxonomy" id="1451"/>
    <lineage>
        <taxon>Bacteria</taxon>
        <taxon>Bacillati</taxon>
        <taxon>Bacillota</taxon>
        <taxon>Bacilli</taxon>
        <taxon>Bacillales</taxon>
        <taxon>Paenibacillaceae</taxon>
        <taxon>Paenibacillus</taxon>
    </lineage>
</organism>
<protein>
    <submittedName>
        <fullName evidence="1">Uncharacterized protein</fullName>
    </submittedName>
</protein>